<organism evidence="3">
    <name type="scientific">Caldicellulosiruptor owensensis</name>
    <dbReference type="NCBI Taxonomy" id="55205"/>
    <lineage>
        <taxon>Bacteria</taxon>
        <taxon>Bacillati</taxon>
        <taxon>Bacillota</taxon>
        <taxon>Bacillota incertae sedis</taxon>
        <taxon>Caldicellulosiruptorales</taxon>
        <taxon>Caldicellulosiruptoraceae</taxon>
        <taxon>Caldicellulosiruptor</taxon>
    </lineage>
</organism>
<dbReference type="InterPro" id="IPR023473">
    <property type="entry name" value="AMMECR1"/>
</dbReference>
<dbReference type="PANTHER" id="PTHR13016:SF0">
    <property type="entry name" value="AMME SYNDROME CANDIDATE GENE 1 PROTEIN"/>
    <property type="match status" value="1"/>
</dbReference>
<dbReference type="InterPro" id="IPR004183">
    <property type="entry name" value="Xdiol_dOase_suB"/>
</dbReference>
<feature type="coiled-coil region" evidence="1">
    <location>
        <begin position="275"/>
        <end position="302"/>
    </location>
</feature>
<dbReference type="GO" id="GO:0016702">
    <property type="term" value="F:oxidoreductase activity, acting on single donors with incorporation of molecular oxygen, incorporation of two atoms of oxygen"/>
    <property type="evidence" value="ECO:0007669"/>
    <property type="project" value="UniProtKB-ARBA"/>
</dbReference>
<reference evidence="3" key="1">
    <citation type="journal article" date="2020" name="mSystems">
        <title>Genome- and Community-Level Interaction Insights into Carbon Utilization and Element Cycling Functions of Hydrothermarchaeota in Hydrothermal Sediment.</title>
        <authorList>
            <person name="Zhou Z."/>
            <person name="Liu Y."/>
            <person name="Xu W."/>
            <person name="Pan J."/>
            <person name="Luo Z.H."/>
            <person name="Li M."/>
        </authorList>
    </citation>
    <scope>NUCLEOTIDE SEQUENCE [LARGE SCALE GENOMIC DNA]</scope>
    <source>
        <strain evidence="3">SpSt-102</strain>
    </source>
</reference>
<dbReference type="PROSITE" id="PS51112">
    <property type="entry name" value="AMMECR1"/>
    <property type="match status" value="1"/>
</dbReference>
<evidence type="ECO:0000313" key="3">
    <source>
        <dbReference type="EMBL" id="HHS02117.1"/>
    </source>
</evidence>
<dbReference type="AlphaFoldDB" id="A0A7C5ZD53"/>
<sequence>MVGYLLPHPPVLIPEVGRGEEKKCQATLDALEKVSDEIAKYEPEVVVVISPHAPVFSNAFFLNDKPEITGDLAKWGVYGVEFRFKNNLEIVQEIAKMCAQEGLVVAFVSDKLQKRYGVSRELDHGTLVPLYFITRKYKNFELIHTSYCMLDDVHLYKYGMILRKAIEKQRKKALIVASGDLSHKLSYDGPYGFAKEGPEFDKLLVELLQGSKIRALYDIDPVLSENAAECGFRSIKVLLGAFEGYEIESKVYSYEGPFGVGYCVAAFYQKGKASSSLLEEIVQKKEDRLKRIRENEDEYIRLARESLEYYVKHRRYLDHIPDYVTERMIKERAGVFVSIKKDGNLRGCIGTIFPTQENIAKEIIRNAVAAGFYDPRFEEVTEDELDSLVYDVDILSPPEKVNSRDQLDPKKYGVIVRKGTRQGLLLPDLEGVDTVEEQLRIACRKAGIDYDSEDFEIERFTVERHK</sequence>
<dbReference type="EMBL" id="DRUZ01000081">
    <property type="protein sequence ID" value="HHS02117.1"/>
    <property type="molecule type" value="Genomic_DNA"/>
</dbReference>
<dbReference type="PANTHER" id="PTHR13016">
    <property type="entry name" value="AMMECR1 HOMOLOG"/>
    <property type="match status" value="1"/>
</dbReference>
<dbReference type="InterPro" id="IPR036071">
    <property type="entry name" value="AMMECR1_dom_sf"/>
</dbReference>
<dbReference type="CDD" id="cd07951">
    <property type="entry name" value="ED_3B_N_AMMECR1"/>
    <property type="match status" value="1"/>
</dbReference>
<dbReference type="InterPro" id="IPR027485">
    <property type="entry name" value="AMMECR1_N"/>
</dbReference>
<dbReference type="Gene3D" id="3.30.1490.150">
    <property type="entry name" value="Hypothetical protein ph0010, domain 2"/>
    <property type="match status" value="1"/>
</dbReference>
<dbReference type="InterPro" id="IPR002733">
    <property type="entry name" value="AMMECR1_domain"/>
</dbReference>
<name>A0A7C5ZD53_9FIRM</name>
<evidence type="ECO:0000259" key="2">
    <source>
        <dbReference type="PROSITE" id="PS51112"/>
    </source>
</evidence>
<dbReference type="Gene3D" id="3.30.700.20">
    <property type="entry name" value="Hypothetical protein ph0010, domain 1"/>
    <property type="match status" value="1"/>
</dbReference>
<protein>
    <submittedName>
        <fullName evidence="3">AmmeMemoRadiSam system protein A</fullName>
    </submittedName>
</protein>
<comment type="caution">
    <text evidence="3">The sequence shown here is derived from an EMBL/GenBank/DDBJ whole genome shotgun (WGS) entry which is preliminary data.</text>
</comment>
<feature type="domain" description="AMMECR1" evidence="2">
    <location>
        <begin position="294"/>
        <end position="466"/>
    </location>
</feature>
<dbReference type="GO" id="GO:0008198">
    <property type="term" value="F:ferrous iron binding"/>
    <property type="evidence" value="ECO:0007669"/>
    <property type="project" value="InterPro"/>
</dbReference>
<gene>
    <name evidence="3" type="primary">amrA</name>
    <name evidence="3" type="ORF">ENL71_06370</name>
</gene>
<dbReference type="SUPFAM" id="SSF53213">
    <property type="entry name" value="LigB-like"/>
    <property type="match status" value="1"/>
</dbReference>
<dbReference type="InterPro" id="IPR027623">
    <property type="entry name" value="AmmeMemoSam_A"/>
</dbReference>
<accession>A0A7C5ZD53</accession>
<dbReference type="Pfam" id="PF01871">
    <property type="entry name" value="AMMECR1"/>
    <property type="match status" value="1"/>
</dbReference>
<dbReference type="SUPFAM" id="SSF143447">
    <property type="entry name" value="AMMECR1-like"/>
    <property type="match status" value="1"/>
</dbReference>
<dbReference type="Pfam" id="PF02900">
    <property type="entry name" value="LigB"/>
    <property type="match status" value="1"/>
</dbReference>
<proteinExistence type="predicted"/>
<keyword evidence="1" id="KW-0175">Coiled coil</keyword>
<dbReference type="NCBIfam" id="TIGR04335">
    <property type="entry name" value="AmmeMemoSam_A"/>
    <property type="match status" value="1"/>
</dbReference>
<dbReference type="Gene3D" id="3.40.830.10">
    <property type="entry name" value="LigB-like"/>
    <property type="match status" value="1"/>
</dbReference>
<evidence type="ECO:0000256" key="1">
    <source>
        <dbReference type="SAM" id="Coils"/>
    </source>
</evidence>